<evidence type="ECO:0000313" key="2">
    <source>
        <dbReference type="Proteomes" id="UP000287033"/>
    </source>
</evidence>
<gene>
    <name evidence="1" type="ORF">chiPu_0012327</name>
</gene>
<sequence length="201" mass="22345">MVDTSHCCILWSSRKFHKSAHKGRWVPTKSVTAIAPSVPIARDWAKDGAFGAVCQLVPEVWATSKQYCGLVRSPPERIPGPIHAPHRQYPIKPEVLRATEAIVAELTRHGRYMTTSTATVLPSTRPTPSVFPARDKPDEIDAFYDARLESSRAYRHSVYSARRSATRGRPVSGVLRRWTWGGLHVQDNVCHAGGPRLCPSL</sequence>
<evidence type="ECO:0000313" key="1">
    <source>
        <dbReference type="EMBL" id="GCC33856.1"/>
    </source>
</evidence>
<comment type="caution">
    <text evidence="1">The sequence shown here is derived from an EMBL/GenBank/DDBJ whole genome shotgun (WGS) entry which is preliminary data.</text>
</comment>
<protein>
    <submittedName>
        <fullName evidence="1">Uncharacterized protein</fullName>
    </submittedName>
</protein>
<organism evidence="1 2">
    <name type="scientific">Chiloscyllium punctatum</name>
    <name type="common">Brownbanded bambooshark</name>
    <name type="synonym">Hemiscyllium punctatum</name>
    <dbReference type="NCBI Taxonomy" id="137246"/>
    <lineage>
        <taxon>Eukaryota</taxon>
        <taxon>Metazoa</taxon>
        <taxon>Chordata</taxon>
        <taxon>Craniata</taxon>
        <taxon>Vertebrata</taxon>
        <taxon>Chondrichthyes</taxon>
        <taxon>Elasmobranchii</taxon>
        <taxon>Galeomorphii</taxon>
        <taxon>Galeoidea</taxon>
        <taxon>Orectolobiformes</taxon>
        <taxon>Hemiscylliidae</taxon>
        <taxon>Chiloscyllium</taxon>
    </lineage>
</organism>
<dbReference type="AlphaFoldDB" id="A0A401SU15"/>
<accession>A0A401SU15</accession>
<keyword evidence="2" id="KW-1185">Reference proteome</keyword>
<name>A0A401SU15_CHIPU</name>
<reference evidence="1 2" key="1">
    <citation type="journal article" date="2018" name="Nat. Ecol. Evol.">
        <title>Shark genomes provide insights into elasmobranch evolution and the origin of vertebrates.</title>
        <authorList>
            <person name="Hara Y"/>
            <person name="Yamaguchi K"/>
            <person name="Onimaru K"/>
            <person name="Kadota M"/>
            <person name="Koyanagi M"/>
            <person name="Keeley SD"/>
            <person name="Tatsumi K"/>
            <person name="Tanaka K"/>
            <person name="Motone F"/>
            <person name="Kageyama Y"/>
            <person name="Nozu R"/>
            <person name="Adachi N"/>
            <person name="Nishimura O"/>
            <person name="Nakagawa R"/>
            <person name="Tanegashima C"/>
            <person name="Kiyatake I"/>
            <person name="Matsumoto R"/>
            <person name="Murakumo K"/>
            <person name="Nishida K"/>
            <person name="Terakita A"/>
            <person name="Kuratani S"/>
            <person name="Sato K"/>
            <person name="Hyodo S Kuraku.S."/>
        </authorList>
    </citation>
    <scope>NUCLEOTIDE SEQUENCE [LARGE SCALE GENOMIC DNA]</scope>
</reference>
<dbReference type="Proteomes" id="UP000287033">
    <property type="component" value="Unassembled WGS sequence"/>
</dbReference>
<dbReference type="EMBL" id="BEZZ01000548">
    <property type="protein sequence ID" value="GCC33856.1"/>
    <property type="molecule type" value="Genomic_DNA"/>
</dbReference>
<proteinExistence type="predicted"/>